<keyword evidence="1 3" id="KW-0808">Transferase</keyword>
<organism evidence="3 4">
    <name type="scientific">Roseovarius mucosus DSM 17069</name>
    <dbReference type="NCBI Taxonomy" id="1288298"/>
    <lineage>
        <taxon>Bacteria</taxon>
        <taxon>Pseudomonadati</taxon>
        <taxon>Pseudomonadota</taxon>
        <taxon>Alphaproteobacteria</taxon>
        <taxon>Rhodobacterales</taxon>
        <taxon>Roseobacteraceae</taxon>
        <taxon>Roseovarius</taxon>
    </lineage>
</organism>
<dbReference type="OrthoDB" id="9790710at2"/>
<dbReference type="Pfam" id="PF00534">
    <property type="entry name" value="Glycos_transf_1"/>
    <property type="match status" value="1"/>
</dbReference>
<dbReference type="PATRIC" id="fig|1288298.3.peg.1443"/>
<dbReference type="HOGENOM" id="CLU_009583_16_0_5"/>
<gene>
    <name evidence="3" type="ORF">rosmuc_01431</name>
</gene>
<evidence type="ECO:0000256" key="1">
    <source>
        <dbReference type="ARBA" id="ARBA00022679"/>
    </source>
</evidence>
<dbReference type="InterPro" id="IPR001296">
    <property type="entry name" value="Glyco_trans_1"/>
</dbReference>
<dbReference type="CDD" id="cd03801">
    <property type="entry name" value="GT4_PimA-like"/>
    <property type="match status" value="1"/>
</dbReference>
<dbReference type="EMBL" id="AONH01000007">
    <property type="protein sequence ID" value="KGM88597.1"/>
    <property type="molecule type" value="Genomic_DNA"/>
</dbReference>
<protein>
    <submittedName>
        <fullName evidence="3">Glycosyltransferase</fullName>
    </submittedName>
</protein>
<dbReference type="SUPFAM" id="SSF53756">
    <property type="entry name" value="UDP-Glycosyltransferase/glycogen phosphorylase"/>
    <property type="match status" value="1"/>
</dbReference>
<name>A0A0A0HL58_9RHOB</name>
<dbReference type="Proteomes" id="UP000030021">
    <property type="component" value="Unassembled WGS sequence"/>
</dbReference>
<dbReference type="PANTHER" id="PTHR46401">
    <property type="entry name" value="GLYCOSYLTRANSFERASE WBBK-RELATED"/>
    <property type="match status" value="1"/>
</dbReference>
<dbReference type="STRING" id="215743.ROSMUCSMR3_00328"/>
<dbReference type="AlphaFoldDB" id="A0A0A0HL58"/>
<dbReference type="GO" id="GO:0016757">
    <property type="term" value="F:glycosyltransferase activity"/>
    <property type="evidence" value="ECO:0007669"/>
    <property type="project" value="InterPro"/>
</dbReference>
<reference evidence="3 4" key="1">
    <citation type="submission" date="2013-01" db="EMBL/GenBank/DDBJ databases">
        <authorList>
            <person name="Fiebig A."/>
            <person name="Goeker M."/>
            <person name="Klenk H.-P.P."/>
        </authorList>
    </citation>
    <scope>NUCLEOTIDE SEQUENCE [LARGE SCALE GENOMIC DNA]</scope>
    <source>
        <strain evidence="3 4">DSM 17069</strain>
    </source>
</reference>
<evidence type="ECO:0000313" key="3">
    <source>
        <dbReference type="EMBL" id="KGM88597.1"/>
    </source>
</evidence>
<dbReference type="eggNOG" id="COG0438">
    <property type="taxonomic scope" value="Bacteria"/>
</dbReference>
<dbReference type="GO" id="GO:0009103">
    <property type="term" value="P:lipopolysaccharide biosynthetic process"/>
    <property type="evidence" value="ECO:0007669"/>
    <property type="project" value="TreeGrafter"/>
</dbReference>
<dbReference type="PANTHER" id="PTHR46401:SF2">
    <property type="entry name" value="GLYCOSYLTRANSFERASE WBBK-RELATED"/>
    <property type="match status" value="1"/>
</dbReference>
<dbReference type="Gene3D" id="3.40.50.2000">
    <property type="entry name" value="Glycogen Phosphorylase B"/>
    <property type="match status" value="2"/>
</dbReference>
<comment type="caution">
    <text evidence="3">The sequence shown here is derived from an EMBL/GenBank/DDBJ whole genome shotgun (WGS) entry which is preliminary data.</text>
</comment>
<accession>A0A0A0HL58</accession>
<evidence type="ECO:0000259" key="2">
    <source>
        <dbReference type="Pfam" id="PF00534"/>
    </source>
</evidence>
<proteinExistence type="predicted"/>
<sequence length="354" mass="37138">MAREAGRELAFAVPGDPELTTGGYLYDRRLAEALVARGITLRHLRLGDSFPHPDARDMADALAQLGALPRDCPALVDGLAYGALDPDGVARLAAPMVALVHHPLALEPGLSAAQAQAMAARERANLSRARHIVVTSGHIAGLLREAYGVAPERISVARPGFVVPNLSPEPEVPPLILSVGLLARRKGHDVLLRALARITDLEWRAVIVGRLHEPETVAALHALRADLGLAERVEIAGEITQPALEALYGRATLFALATRYEGYGIVFDEAMGHGLPIVSTQAGAVPETVAPGAGILVPPEDDAAFGAALRRMLSEPAWRAGCADAARQAAAGLGDWAAAAQVVSDAVRVHTSAE</sequence>
<dbReference type="RefSeq" id="WP_037271442.1">
    <property type="nucleotide sequence ID" value="NZ_KN293978.2"/>
</dbReference>
<feature type="domain" description="Glycosyl transferase family 1" evidence="2">
    <location>
        <begin position="168"/>
        <end position="328"/>
    </location>
</feature>
<evidence type="ECO:0000313" key="4">
    <source>
        <dbReference type="Proteomes" id="UP000030021"/>
    </source>
</evidence>